<reference evidence="2 3" key="1">
    <citation type="journal article" date="2023" name="Nucleic Acids Res.">
        <title>The hologenome of Daphnia magna reveals possible DNA methylation and microbiome-mediated evolution of the host genome.</title>
        <authorList>
            <person name="Chaturvedi A."/>
            <person name="Li X."/>
            <person name="Dhandapani V."/>
            <person name="Marshall H."/>
            <person name="Kissane S."/>
            <person name="Cuenca-Cambronero M."/>
            <person name="Asole G."/>
            <person name="Calvet F."/>
            <person name="Ruiz-Romero M."/>
            <person name="Marangio P."/>
            <person name="Guigo R."/>
            <person name="Rago D."/>
            <person name="Mirbahai L."/>
            <person name="Eastwood N."/>
            <person name="Colbourne J.K."/>
            <person name="Zhou J."/>
            <person name="Mallon E."/>
            <person name="Orsini L."/>
        </authorList>
    </citation>
    <scope>NUCLEOTIDE SEQUENCE [LARGE SCALE GENOMIC DNA]</scope>
    <source>
        <strain evidence="2">LRV0_1</strain>
    </source>
</reference>
<organism evidence="2 3">
    <name type="scientific">Daphnia magna</name>
    <dbReference type="NCBI Taxonomy" id="35525"/>
    <lineage>
        <taxon>Eukaryota</taxon>
        <taxon>Metazoa</taxon>
        <taxon>Ecdysozoa</taxon>
        <taxon>Arthropoda</taxon>
        <taxon>Crustacea</taxon>
        <taxon>Branchiopoda</taxon>
        <taxon>Diplostraca</taxon>
        <taxon>Cladocera</taxon>
        <taxon>Anomopoda</taxon>
        <taxon>Daphniidae</taxon>
        <taxon>Daphnia</taxon>
    </lineage>
</organism>
<comment type="caution">
    <text evidence="2">The sequence shown here is derived from an EMBL/GenBank/DDBJ whole genome shotgun (WGS) entry which is preliminary data.</text>
</comment>
<evidence type="ECO:0000256" key="1">
    <source>
        <dbReference type="SAM" id="MobiDB-lite"/>
    </source>
</evidence>
<name>A0ABQ9ZJI2_9CRUS</name>
<gene>
    <name evidence="2" type="ORF">OUZ56_025327</name>
</gene>
<evidence type="ECO:0000313" key="2">
    <source>
        <dbReference type="EMBL" id="KAK4013087.1"/>
    </source>
</evidence>
<dbReference type="EMBL" id="JAOYFB010000004">
    <property type="protein sequence ID" value="KAK4013087.1"/>
    <property type="molecule type" value="Genomic_DNA"/>
</dbReference>
<sequence length="100" mass="11373">MYGKKRLNSVDDARLEAFKKNNATDLQPKIFPPEQNGWNIEDEKYSINWFDGPMTPPTIEEILACKEEVGATSLEEEEEEAEESGNECLQDESDSSIDED</sequence>
<protein>
    <submittedName>
        <fullName evidence="2">Uncharacterized protein</fullName>
    </submittedName>
</protein>
<dbReference type="Proteomes" id="UP001234178">
    <property type="component" value="Unassembled WGS sequence"/>
</dbReference>
<keyword evidence="3" id="KW-1185">Reference proteome</keyword>
<accession>A0ABQ9ZJI2</accession>
<feature type="compositionally biased region" description="Acidic residues" evidence="1">
    <location>
        <begin position="74"/>
        <end position="100"/>
    </location>
</feature>
<evidence type="ECO:0000313" key="3">
    <source>
        <dbReference type="Proteomes" id="UP001234178"/>
    </source>
</evidence>
<feature type="region of interest" description="Disordered" evidence="1">
    <location>
        <begin position="70"/>
        <end position="100"/>
    </location>
</feature>
<proteinExistence type="predicted"/>